<evidence type="ECO:0000313" key="2">
    <source>
        <dbReference type="Proteomes" id="UP000234198"/>
    </source>
</evidence>
<reference evidence="1 2" key="1">
    <citation type="submission" date="2017-12" db="EMBL/GenBank/DDBJ databases">
        <title>Phylogenetic diversity of female urinary microbiome.</title>
        <authorList>
            <person name="Thomas-White K."/>
            <person name="Wolfe A.J."/>
        </authorList>
    </citation>
    <scope>NUCLEOTIDE SEQUENCE [LARGE SCALE GENOMIC DNA]</scope>
    <source>
        <strain evidence="1 2">UMB0018</strain>
    </source>
</reference>
<sequence>MLRISGGSRGVAADDAVAIRGAVDARVEQVGVHEVLRVSDRVRARTQLAVRQLLLGDGSRGDHAVTSSSRIGLTPPRLIEAARVALTVTASLTTKTILRRITAASISASVGFPVRRCGAAMIARIGIRCNCGDVDVFPLAHVRHCS</sequence>
<name>A0A2I1HZV7_9ACTO</name>
<protein>
    <submittedName>
        <fullName evidence="1">Uncharacterized protein</fullName>
    </submittedName>
</protein>
<proteinExistence type="predicted"/>
<dbReference type="Proteomes" id="UP000234198">
    <property type="component" value="Unassembled WGS sequence"/>
</dbReference>
<comment type="caution">
    <text evidence="1">The sequence shown here is derived from an EMBL/GenBank/DDBJ whole genome shotgun (WGS) entry which is preliminary data.</text>
</comment>
<dbReference type="EMBL" id="PKKM01000007">
    <property type="protein sequence ID" value="PKY64405.1"/>
    <property type="molecule type" value="Genomic_DNA"/>
</dbReference>
<evidence type="ECO:0000313" key="1">
    <source>
        <dbReference type="EMBL" id="PKY64405.1"/>
    </source>
</evidence>
<gene>
    <name evidence="1" type="ORF">CYJ22_06250</name>
</gene>
<dbReference type="AlphaFoldDB" id="A0A2I1HZV7"/>
<accession>A0A2I1HZV7</accession>
<organism evidence="1 2">
    <name type="scientific">Schaalia odontolytica</name>
    <dbReference type="NCBI Taxonomy" id="1660"/>
    <lineage>
        <taxon>Bacteria</taxon>
        <taxon>Bacillati</taxon>
        <taxon>Actinomycetota</taxon>
        <taxon>Actinomycetes</taxon>
        <taxon>Actinomycetales</taxon>
        <taxon>Actinomycetaceae</taxon>
        <taxon>Schaalia</taxon>
    </lineage>
</organism>